<protein>
    <recommendedName>
        <fullName evidence="13">ATP-dependent helicase/nuclease subunit A</fullName>
        <ecNumber evidence="13">3.1.-.-</ecNumber>
        <ecNumber evidence="13">5.6.2.4</ecNumber>
    </recommendedName>
    <alternativeName>
        <fullName evidence="13">ATP-dependent helicase/nuclease AddA</fullName>
    </alternativeName>
    <alternativeName>
        <fullName evidence="13">DNA 3'-5' helicase AddA</fullName>
    </alternativeName>
</protein>
<proteinExistence type="inferred from homology"/>
<dbReference type="Pfam" id="PF13361">
    <property type="entry name" value="UvrD_C"/>
    <property type="match status" value="2"/>
</dbReference>
<feature type="binding site" evidence="14">
    <location>
        <begin position="25"/>
        <end position="32"/>
    </location>
    <ligand>
        <name>ATP</name>
        <dbReference type="ChEBI" id="CHEBI:30616"/>
    </ligand>
</feature>
<evidence type="ECO:0000259" key="16">
    <source>
        <dbReference type="PROSITE" id="PS51198"/>
    </source>
</evidence>
<feature type="domain" description="UvrD-like helicase C-terminal" evidence="17">
    <location>
        <begin position="520"/>
        <end position="833"/>
    </location>
</feature>
<evidence type="ECO:0000259" key="17">
    <source>
        <dbReference type="PROSITE" id="PS51217"/>
    </source>
</evidence>
<dbReference type="GO" id="GO:0043138">
    <property type="term" value="F:3'-5' DNA helicase activity"/>
    <property type="evidence" value="ECO:0007669"/>
    <property type="project" value="UniProtKB-UniRule"/>
</dbReference>
<dbReference type="InterPro" id="IPR014017">
    <property type="entry name" value="DNA_helicase_UvrD-like_C"/>
</dbReference>
<dbReference type="FunFam" id="3.40.50.300:FF:001236">
    <property type="entry name" value="ATP-dependent helicase/nuclease subunit A"/>
    <property type="match status" value="1"/>
</dbReference>
<evidence type="ECO:0000256" key="8">
    <source>
        <dbReference type="ARBA" id="ARBA00023125"/>
    </source>
</evidence>
<organism evidence="18 19">
    <name type="scientific">Thermincola ferriacetica</name>
    <dbReference type="NCBI Taxonomy" id="281456"/>
    <lineage>
        <taxon>Bacteria</taxon>
        <taxon>Bacillati</taxon>
        <taxon>Bacillota</taxon>
        <taxon>Clostridia</taxon>
        <taxon>Eubacteriales</taxon>
        <taxon>Thermincolaceae</taxon>
        <taxon>Thermincola</taxon>
    </lineage>
</organism>
<dbReference type="PROSITE" id="PS51217">
    <property type="entry name" value="UVRD_HELICASE_CTER"/>
    <property type="match status" value="1"/>
</dbReference>
<comment type="cofactor">
    <cofactor evidence="13">
        <name>Mg(2+)</name>
        <dbReference type="ChEBI" id="CHEBI:18420"/>
    </cofactor>
</comment>
<comment type="function">
    <text evidence="13">The heterodimer acts as both an ATP-dependent DNA helicase and an ATP-dependent, dual-direction single-stranded exonuclease. Recognizes the chi site generating a DNA molecule suitable for the initiation of homologous recombination. The AddA nuclease domain is required for chi fragment generation; this subunit has the helicase and 3' -&gt; 5' nuclease activities.</text>
</comment>
<feature type="region of interest" description="Disordered" evidence="15">
    <location>
        <begin position="540"/>
        <end position="565"/>
    </location>
</feature>
<dbReference type="NCBIfam" id="TIGR02785">
    <property type="entry name" value="addA_Gpos"/>
    <property type="match status" value="1"/>
</dbReference>
<dbReference type="GO" id="GO:0005524">
    <property type="term" value="F:ATP binding"/>
    <property type="evidence" value="ECO:0007669"/>
    <property type="project" value="UniProtKB-UniRule"/>
</dbReference>
<evidence type="ECO:0000256" key="15">
    <source>
        <dbReference type="SAM" id="MobiDB-lite"/>
    </source>
</evidence>
<dbReference type="Gene3D" id="6.10.250.2380">
    <property type="match status" value="1"/>
</dbReference>
<evidence type="ECO:0000256" key="4">
    <source>
        <dbReference type="ARBA" id="ARBA00022801"/>
    </source>
</evidence>
<dbReference type="Pfam" id="PF12705">
    <property type="entry name" value="PDDEXK_1"/>
    <property type="match status" value="1"/>
</dbReference>
<dbReference type="EC" id="5.6.2.4" evidence="13"/>
<dbReference type="InterPro" id="IPR011335">
    <property type="entry name" value="Restrct_endonuc-II-like"/>
</dbReference>
<name>A0A0L6W172_9FIRM</name>
<dbReference type="InterPro" id="IPR014016">
    <property type="entry name" value="UvrD-like_ATP-bd"/>
</dbReference>
<evidence type="ECO:0000256" key="13">
    <source>
        <dbReference type="HAMAP-Rule" id="MF_01451"/>
    </source>
</evidence>
<comment type="similarity">
    <text evidence="13">Belongs to the helicase family. AddA subfamily.</text>
</comment>
<evidence type="ECO:0000256" key="2">
    <source>
        <dbReference type="ARBA" id="ARBA00022741"/>
    </source>
</evidence>
<dbReference type="HAMAP" id="MF_01451">
    <property type="entry name" value="AddA"/>
    <property type="match status" value="1"/>
</dbReference>
<comment type="caution">
    <text evidence="18">The sequence shown here is derived from an EMBL/GenBank/DDBJ whole genome shotgun (WGS) entry which is preliminary data.</text>
</comment>
<evidence type="ECO:0000256" key="1">
    <source>
        <dbReference type="ARBA" id="ARBA00022722"/>
    </source>
</evidence>
<dbReference type="GO" id="GO:0008408">
    <property type="term" value="F:3'-5' exonuclease activity"/>
    <property type="evidence" value="ECO:0007669"/>
    <property type="project" value="UniProtKB-UniRule"/>
</dbReference>
<evidence type="ECO:0000256" key="6">
    <source>
        <dbReference type="ARBA" id="ARBA00022839"/>
    </source>
</evidence>
<dbReference type="PANTHER" id="PTHR11070">
    <property type="entry name" value="UVRD / RECB / PCRA DNA HELICASE FAMILY MEMBER"/>
    <property type="match status" value="1"/>
</dbReference>
<evidence type="ECO:0000256" key="7">
    <source>
        <dbReference type="ARBA" id="ARBA00022840"/>
    </source>
</evidence>
<evidence type="ECO:0000256" key="14">
    <source>
        <dbReference type="PROSITE-ProRule" id="PRU00560"/>
    </source>
</evidence>
<keyword evidence="9 13" id="KW-0234">DNA repair</keyword>
<dbReference type="InterPro" id="IPR014152">
    <property type="entry name" value="AddA"/>
</dbReference>
<dbReference type="SUPFAM" id="SSF52540">
    <property type="entry name" value="P-loop containing nucleoside triphosphate hydrolases"/>
    <property type="match status" value="1"/>
</dbReference>
<keyword evidence="6 13" id="KW-0269">Exonuclease</keyword>
<dbReference type="InterPro" id="IPR000212">
    <property type="entry name" value="DNA_helicase_UvrD/REP"/>
</dbReference>
<reference evidence="19" key="1">
    <citation type="submission" date="2015-07" db="EMBL/GenBank/DDBJ databases">
        <title>Complete Genome of Thermincola ferriacetica strain Z-0001T.</title>
        <authorList>
            <person name="Lusk B."/>
            <person name="Badalamenti J.P."/>
            <person name="Parameswaran P."/>
            <person name="Bond D.R."/>
            <person name="Torres C.I."/>
        </authorList>
    </citation>
    <scope>NUCLEOTIDE SEQUENCE [LARGE SCALE GENOMIC DNA]</scope>
    <source>
        <strain evidence="19">Z-0001</strain>
    </source>
</reference>
<keyword evidence="19" id="KW-1185">Reference proteome</keyword>
<keyword evidence="7 13" id="KW-0067">ATP-binding</keyword>
<evidence type="ECO:0000256" key="10">
    <source>
        <dbReference type="ARBA" id="ARBA00023235"/>
    </source>
</evidence>
<dbReference type="EMBL" id="LGTE01000014">
    <property type="protein sequence ID" value="KNZ69285.1"/>
    <property type="molecule type" value="Genomic_DNA"/>
</dbReference>
<comment type="subunit">
    <text evidence="13">Heterodimer of AddA and AddB/RexB.</text>
</comment>
<dbReference type="InterPro" id="IPR027417">
    <property type="entry name" value="P-loop_NTPase"/>
</dbReference>
<keyword evidence="1 13" id="KW-0540">Nuclease</keyword>
<dbReference type="Gene3D" id="3.40.50.300">
    <property type="entry name" value="P-loop containing nucleotide triphosphate hydrolases"/>
    <property type="match status" value="3"/>
</dbReference>
<evidence type="ECO:0000313" key="18">
    <source>
        <dbReference type="EMBL" id="KNZ69285.1"/>
    </source>
</evidence>
<dbReference type="SUPFAM" id="SSF52980">
    <property type="entry name" value="Restriction endonuclease-like"/>
    <property type="match status" value="1"/>
</dbReference>
<dbReference type="GO" id="GO:0033202">
    <property type="term" value="C:DNA helicase complex"/>
    <property type="evidence" value="ECO:0007669"/>
    <property type="project" value="TreeGrafter"/>
</dbReference>
<dbReference type="InterPro" id="IPR038726">
    <property type="entry name" value="PDDEXK_AddAB-type"/>
</dbReference>
<dbReference type="EC" id="3.1.-.-" evidence="13"/>
<dbReference type="Proteomes" id="UP000037175">
    <property type="component" value="Unassembled WGS sequence"/>
</dbReference>
<dbReference type="GO" id="GO:0003690">
    <property type="term" value="F:double-stranded DNA binding"/>
    <property type="evidence" value="ECO:0007669"/>
    <property type="project" value="UniProtKB-UniRule"/>
</dbReference>
<keyword evidence="8 13" id="KW-0238">DNA-binding</keyword>
<dbReference type="InterPro" id="IPR011604">
    <property type="entry name" value="PDDEXK-like_dom_sf"/>
</dbReference>
<keyword evidence="3 13" id="KW-0227">DNA damage</keyword>
<evidence type="ECO:0000256" key="9">
    <source>
        <dbReference type="ARBA" id="ARBA00023204"/>
    </source>
</evidence>
<comment type="catalytic activity">
    <reaction evidence="11 13">
        <text>Couples ATP hydrolysis with the unwinding of duplex DNA by translocating in the 3'-5' direction.</text>
        <dbReference type="EC" id="5.6.2.4"/>
    </reaction>
</comment>
<dbReference type="RefSeq" id="WP_052218266.1">
    <property type="nucleotide sequence ID" value="NZ_LGTE01000014.1"/>
</dbReference>
<dbReference type="AlphaFoldDB" id="A0A0L6W172"/>
<dbReference type="PANTHER" id="PTHR11070:SF48">
    <property type="entry name" value="ATP-DEPENDENT HELICASE_NUCLEASE SUBUNIT A"/>
    <property type="match status" value="1"/>
</dbReference>
<accession>A0A0L6W172</accession>
<evidence type="ECO:0000313" key="19">
    <source>
        <dbReference type="Proteomes" id="UP000037175"/>
    </source>
</evidence>
<evidence type="ECO:0000256" key="3">
    <source>
        <dbReference type="ARBA" id="ARBA00022763"/>
    </source>
</evidence>
<comment type="catalytic activity">
    <reaction evidence="12 13">
        <text>ATP + H2O = ADP + phosphate + H(+)</text>
        <dbReference type="Rhea" id="RHEA:13065"/>
        <dbReference type="ChEBI" id="CHEBI:15377"/>
        <dbReference type="ChEBI" id="CHEBI:15378"/>
        <dbReference type="ChEBI" id="CHEBI:30616"/>
        <dbReference type="ChEBI" id="CHEBI:43474"/>
        <dbReference type="ChEBI" id="CHEBI:456216"/>
        <dbReference type="EC" id="5.6.2.4"/>
    </reaction>
</comment>
<dbReference type="PROSITE" id="PS51198">
    <property type="entry name" value="UVRD_HELICASE_ATP_BIND"/>
    <property type="match status" value="1"/>
</dbReference>
<dbReference type="GO" id="GO:0005829">
    <property type="term" value="C:cytosol"/>
    <property type="evidence" value="ECO:0007669"/>
    <property type="project" value="TreeGrafter"/>
</dbReference>
<evidence type="ECO:0000256" key="5">
    <source>
        <dbReference type="ARBA" id="ARBA00022806"/>
    </source>
</evidence>
<evidence type="ECO:0000256" key="12">
    <source>
        <dbReference type="ARBA" id="ARBA00048988"/>
    </source>
</evidence>
<keyword evidence="4 13" id="KW-0378">Hydrolase</keyword>
<dbReference type="GO" id="GO:0016887">
    <property type="term" value="F:ATP hydrolysis activity"/>
    <property type="evidence" value="ECO:0007669"/>
    <property type="project" value="RHEA"/>
</dbReference>
<feature type="domain" description="UvrD-like helicase ATP-binding" evidence="16">
    <location>
        <begin position="4"/>
        <end position="479"/>
    </location>
</feature>
<dbReference type="PATRIC" id="fig|281456.6.peg.2187"/>
<gene>
    <name evidence="13" type="primary">addA</name>
    <name evidence="18" type="ORF">Tfer_2082</name>
</gene>
<keyword evidence="2 13" id="KW-0547">Nucleotide-binding</keyword>
<feature type="compositionally biased region" description="Acidic residues" evidence="15">
    <location>
        <begin position="546"/>
        <end position="565"/>
    </location>
</feature>
<dbReference type="GO" id="GO:0000724">
    <property type="term" value="P:double-strand break repair via homologous recombination"/>
    <property type="evidence" value="ECO:0007669"/>
    <property type="project" value="UniProtKB-UniRule"/>
</dbReference>
<evidence type="ECO:0000256" key="11">
    <source>
        <dbReference type="ARBA" id="ARBA00034617"/>
    </source>
</evidence>
<dbReference type="Pfam" id="PF00580">
    <property type="entry name" value="UvrD-helicase"/>
    <property type="match status" value="1"/>
</dbReference>
<dbReference type="Gene3D" id="3.90.320.10">
    <property type="match status" value="1"/>
</dbReference>
<keyword evidence="5 13" id="KW-0347">Helicase</keyword>
<sequence>MGGTKWTNEQITAITTRNCNLLVSAAAGAGKTAVLVERIIRRIVDPIDPVDVDRLLIVTFTKAAANEMRERIGLAIARELDNNPASLHLNRQATLLSRAFITTLHSFCLDVVRQYFYRLELDPAFRVADDAEAALMLMETLEDLFEELYSSGDEEFLALVDAYGGERDDSRLHQLILDVYRFAVSNPWPEYWLDKLEAAYKPDSISSFEQQPWVQILLQWAELQLSGCLVKLKEAEKLALRPGGPAAYLDNLRDDMVVVHDLLAAARSWDGLHRALQDLQFGKLKACRNKDIDETLKERTKKLREEAKKTIASLSRDLFARPLGEHVADLERTAPYVRTVAGLVRAFMERYREMKTARGLVDFSDLEHYCLKVLLDEKSTPQKPMPSPVALELREYFAEVLVDEYQDINAVQETILHLVSRQGEDAERPNLFMVGDVKQSIYRFRLAEPSLFMSKYLAYPRTAGEACRAVDLTKNFRSRREVIDAVNYIFRQIMTPRLGELIYDNKAELHCGALYADVPGGGPPAGGPVELHLLEKKVDIGAPGGEDNEQPDAIDAGDDASNTDDDLAELDATQREARLVARRIKELVSGTAERPGPQLQVFDKTTGGYHPVRYRDIVILMRATRGAANIFVEELRGAGIPVYADLDTGYFAATEIEIVMSLLKIIDNPRQDIPLAAVLRSPIVGLTAEELALVRLCAPSRNSRFYDAVQAAAADGPVPEPVKTRLQAFLTSLEQWRTMARQGSLAGLVWRLYNETGYYTYVGGMPGGMQRQANLRALYDRARQYEATAYRGLFRFLRFIERFQDLGNDLGTARALGENEDVVRIMSIHKSKGLEFPVVIVAGLGKQFNTVDLRQNVVLHKELGIGLPVMEPELPLTYPSLVQSAIRKKNQMEMLAEEMRVLYVALTRAREKLILIGSAAELEKCAAQWCQNMLHKEWPLPDVSLAGAKSFLDWICPAVARHREGQSIRDLAGCDEAPAGEPAEDRSLWSVRVWRPGECLVPQPEEPADYEELLEKVRKMEPVDITAGQTKVISEALSWKYPFALTVVKPSKAAVTEIKNSFAGMEMDEAHGSHPAGELAVLRKFNFIRPRFYQNKKGLTAAERGSAMHLVMQHLDFRGDLTEQGIARQLAHMQARELLTAEQAKAINPKDIAGFFNSEIGRRMLRADEIYRELPFTVTLPAEVIYSDLPAGCGEAVLVQGVIDCLLKEGDGFVLLDYKTDRLPVEKNSPPAGDVLQVLADKYRGQLNIYAMAVERILQKPVRAKYIYLFAVGKAVEIV</sequence>
<keyword evidence="10 13" id="KW-0413">Isomerase</keyword>